<dbReference type="SMART" id="SM00382">
    <property type="entry name" value="AAA"/>
    <property type="match status" value="1"/>
</dbReference>
<dbReference type="EC" id="7.6.2.9" evidence="5"/>
<dbReference type="PROSITE" id="PS50893">
    <property type="entry name" value="ABC_TRANSPORTER_2"/>
    <property type="match status" value="1"/>
</dbReference>
<dbReference type="GO" id="GO:0005524">
    <property type="term" value="F:ATP binding"/>
    <property type="evidence" value="ECO:0007669"/>
    <property type="project" value="UniProtKB-KW"/>
</dbReference>
<sequence>MIEFSRVSKRYPGSQTPAVADFSHTIEEGATTVFVGPSGCGKTTLLRMVNRMVEPTEGTVHVRGVDVKDVDPVQLRRSIGYVMQHSGLMPHRTVTENIADIARLGGASKREARARAAELLELVNLDPVLGTRYPAELSGGQAQRVGVARGLVADPDILIMDEPFGAVDPVVRRNLQQEILALRERIHTTILMVTHDIDEAFLLGTEVVLLGPQARIEQAGAPEAIVAHPANDAVRDFIGMDSRSLTVRERDGERLVVDAMGNIKGVLR</sequence>
<dbReference type="PANTHER" id="PTHR43117:SF4">
    <property type="entry name" value="OSMOPROTECTANT IMPORT ATP-BINDING PROTEIN OSMV"/>
    <property type="match status" value="1"/>
</dbReference>
<evidence type="ECO:0000313" key="8">
    <source>
        <dbReference type="Proteomes" id="UP000217209"/>
    </source>
</evidence>
<dbReference type="GO" id="GO:0016887">
    <property type="term" value="F:ATP hydrolysis activity"/>
    <property type="evidence" value="ECO:0007669"/>
    <property type="project" value="InterPro"/>
</dbReference>
<dbReference type="OrthoDB" id="9802264at2"/>
<keyword evidence="3" id="KW-0547">Nucleotide-binding</keyword>
<proteinExistence type="inferred from homology"/>
<organism evidence="7 8">
    <name type="scientific">Corynebacterium glaucum</name>
    <dbReference type="NCBI Taxonomy" id="187491"/>
    <lineage>
        <taxon>Bacteria</taxon>
        <taxon>Bacillati</taxon>
        <taxon>Actinomycetota</taxon>
        <taxon>Actinomycetes</taxon>
        <taxon>Mycobacteriales</taxon>
        <taxon>Corynebacteriaceae</taxon>
        <taxon>Corynebacterium</taxon>
    </lineage>
</organism>
<protein>
    <recommendedName>
        <fullName evidence="5">ABC-type quaternary amine transporter</fullName>
        <ecNumber evidence="5">7.6.2.9</ecNumber>
    </recommendedName>
</protein>
<dbReference type="RefSeq" id="WP_095659617.1">
    <property type="nucleotide sequence ID" value="NZ_BAAAKB010000006.1"/>
</dbReference>
<dbReference type="SUPFAM" id="SSF52540">
    <property type="entry name" value="P-loop containing nucleoside triphosphate hydrolases"/>
    <property type="match status" value="1"/>
</dbReference>
<dbReference type="EMBL" id="CP019688">
    <property type="protein sequence ID" value="AQQ14834.1"/>
    <property type="molecule type" value="Genomic_DNA"/>
</dbReference>
<dbReference type="KEGG" id="cgv:CGLAU_04300"/>
<dbReference type="AlphaFoldDB" id="A0A1Q2HVH4"/>
<evidence type="ECO:0000313" key="7">
    <source>
        <dbReference type="EMBL" id="AQQ14834.1"/>
    </source>
</evidence>
<dbReference type="InterPro" id="IPR003439">
    <property type="entry name" value="ABC_transporter-like_ATP-bd"/>
</dbReference>
<reference evidence="7 8" key="1">
    <citation type="submission" date="2016-12" db="EMBL/GenBank/DDBJ databases">
        <authorList>
            <person name="Song W.-J."/>
            <person name="Kurnit D.M."/>
        </authorList>
    </citation>
    <scope>NUCLEOTIDE SEQUENCE [LARGE SCALE GENOMIC DNA]</scope>
    <source>
        <strain evidence="7 8">DSM 30827</strain>
    </source>
</reference>
<evidence type="ECO:0000256" key="5">
    <source>
        <dbReference type="ARBA" id="ARBA00066388"/>
    </source>
</evidence>
<dbReference type="Pfam" id="PF00005">
    <property type="entry name" value="ABC_tran"/>
    <property type="match status" value="1"/>
</dbReference>
<keyword evidence="8" id="KW-1185">Reference proteome</keyword>
<evidence type="ECO:0000256" key="3">
    <source>
        <dbReference type="ARBA" id="ARBA00022741"/>
    </source>
</evidence>
<dbReference type="InterPro" id="IPR027417">
    <property type="entry name" value="P-loop_NTPase"/>
</dbReference>
<name>A0A1Q2HVH4_9CORY</name>
<dbReference type="FunFam" id="3.40.50.300:FF:000425">
    <property type="entry name" value="Probable ABC transporter, ATP-binding subunit"/>
    <property type="match status" value="1"/>
</dbReference>
<feature type="domain" description="ABC transporter" evidence="6">
    <location>
        <begin position="2"/>
        <end position="238"/>
    </location>
</feature>
<evidence type="ECO:0000256" key="1">
    <source>
        <dbReference type="ARBA" id="ARBA00005417"/>
    </source>
</evidence>
<evidence type="ECO:0000256" key="4">
    <source>
        <dbReference type="ARBA" id="ARBA00022840"/>
    </source>
</evidence>
<dbReference type="Gene3D" id="3.40.50.300">
    <property type="entry name" value="P-loop containing nucleotide triphosphate hydrolases"/>
    <property type="match status" value="1"/>
</dbReference>
<dbReference type="PROSITE" id="PS00211">
    <property type="entry name" value="ABC_TRANSPORTER_1"/>
    <property type="match status" value="1"/>
</dbReference>
<dbReference type="InterPro" id="IPR017871">
    <property type="entry name" value="ABC_transporter-like_CS"/>
</dbReference>
<keyword evidence="7" id="KW-0378">Hydrolase</keyword>
<dbReference type="PANTHER" id="PTHR43117">
    <property type="entry name" value="OSMOPROTECTANT IMPORT ATP-BINDING PROTEIN OSMV"/>
    <property type="match status" value="1"/>
</dbReference>
<gene>
    <name evidence="7" type="primary">opuCA</name>
    <name evidence="7" type="ORF">CGLAU_04300</name>
</gene>
<evidence type="ECO:0000256" key="2">
    <source>
        <dbReference type="ARBA" id="ARBA00022448"/>
    </source>
</evidence>
<comment type="similarity">
    <text evidence="1">Belongs to the ABC transporter superfamily.</text>
</comment>
<dbReference type="GO" id="GO:0015418">
    <property type="term" value="F:ABC-type quaternary ammonium compound transporting activity"/>
    <property type="evidence" value="ECO:0007669"/>
    <property type="project" value="UniProtKB-EC"/>
</dbReference>
<keyword evidence="4 7" id="KW-0067">ATP-binding</keyword>
<accession>A0A1Q2HVH4</accession>
<dbReference type="InterPro" id="IPR003593">
    <property type="entry name" value="AAA+_ATPase"/>
</dbReference>
<evidence type="ECO:0000259" key="6">
    <source>
        <dbReference type="PROSITE" id="PS50893"/>
    </source>
</evidence>
<keyword evidence="2" id="KW-0813">Transport</keyword>
<dbReference type="Proteomes" id="UP000217209">
    <property type="component" value="Chromosome"/>
</dbReference>